<keyword evidence="4" id="KW-1185">Reference proteome</keyword>
<dbReference type="Proteomes" id="UP000029713">
    <property type="component" value="Unassembled WGS sequence"/>
</dbReference>
<dbReference type="STRING" id="1522368.IN07_11635"/>
<evidence type="ECO:0000313" key="3">
    <source>
        <dbReference type="EMBL" id="KGH46645.1"/>
    </source>
</evidence>
<sequence length="155" mass="15681">MVSTKKVLLGAVTAILGVVGAGSAALAVTMPSGVDGPGAALAELQGHTATSDHDTAEDAPRGDVPDWTRAVGSDVTVVRPGEAAGDDGGSVRVHLTLAGGTSLPTDCTPLDQVGMPFDGGGQWPDLGDTAQLCEGWVTVLLEDQLYAWTDDQTRG</sequence>
<protein>
    <recommendedName>
        <fullName evidence="5">Secreted protein</fullName>
    </recommendedName>
</protein>
<feature type="chain" id="PRO_5038616898" description="Secreted protein" evidence="2">
    <location>
        <begin position="25"/>
        <end position="155"/>
    </location>
</feature>
<comment type="caution">
    <text evidence="3">The sequence shown here is derived from an EMBL/GenBank/DDBJ whole genome shotgun (WGS) entry which is preliminary data.</text>
</comment>
<evidence type="ECO:0000256" key="2">
    <source>
        <dbReference type="SAM" id="SignalP"/>
    </source>
</evidence>
<accession>A0A098Y881</accession>
<dbReference type="EMBL" id="JPMX01000044">
    <property type="protein sequence ID" value="KGH46645.1"/>
    <property type="molecule type" value="Genomic_DNA"/>
</dbReference>
<proteinExistence type="predicted"/>
<reference evidence="3 4" key="1">
    <citation type="submission" date="2014-07" db="EMBL/GenBank/DDBJ databases">
        <title>Biosystematic studies on Modestobacter strains isolated from extreme hyper-arid desert soil and from historic building.</title>
        <authorList>
            <person name="Bukarasam K."/>
            <person name="Bull A."/>
            <person name="Girard G."/>
            <person name="van Wezel G."/>
            <person name="Goodfellow M."/>
        </authorList>
    </citation>
    <scope>NUCLEOTIDE SEQUENCE [LARGE SCALE GENOMIC DNA]</scope>
    <source>
        <strain evidence="3 4">KNN45-2b</strain>
    </source>
</reference>
<evidence type="ECO:0000313" key="4">
    <source>
        <dbReference type="Proteomes" id="UP000029713"/>
    </source>
</evidence>
<dbReference type="RefSeq" id="WP_036335905.1">
    <property type="nucleotide sequence ID" value="NZ_JPMX01000044.1"/>
</dbReference>
<dbReference type="OrthoDB" id="5196383at2"/>
<feature type="region of interest" description="Disordered" evidence="1">
    <location>
        <begin position="47"/>
        <end position="68"/>
    </location>
</feature>
<name>A0A098Y881_9ACTN</name>
<evidence type="ECO:0008006" key="5">
    <source>
        <dbReference type="Google" id="ProtNLM"/>
    </source>
</evidence>
<feature type="compositionally biased region" description="Basic and acidic residues" evidence="1">
    <location>
        <begin position="50"/>
        <end position="66"/>
    </location>
</feature>
<organism evidence="3 4">
    <name type="scientific">Modestobacter caceresii</name>
    <dbReference type="NCBI Taxonomy" id="1522368"/>
    <lineage>
        <taxon>Bacteria</taxon>
        <taxon>Bacillati</taxon>
        <taxon>Actinomycetota</taxon>
        <taxon>Actinomycetes</taxon>
        <taxon>Geodermatophilales</taxon>
        <taxon>Geodermatophilaceae</taxon>
        <taxon>Modestobacter</taxon>
    </lineage>
</organism>
<evidence type="ECO:0000256" key="1">
    <source>
        <dbReference type="SAM" id="MobiDB-lite"/>
    </source>
</evidence>
<feature type="signal peptide" evidence="2">
    <location>
        <begin position="1"/>
        <end position="24"/>
    </location>
</feature>
<gene>
    <name evidence="3" type="ORF">IN07_11635</name>
</gene>
<dbReference type="AlphaFoldDB" id="A0A098Y881"/>
<keyword evidence="2" id="KW-0732">Signal</keyword>